<dbReference type="STRING" id="61395.A0A1Y1WF71"/>
<evidence type="ECO:0000256" key="7">
    <source>
        <dbReference type="ARBA" id="ARBA00022694"/>
    </source>
</evidence>
<evidence type="ECO:0000256" key="3">
    <source>
        <dbReference type="ARBA" id="ARBA00005043"/>
    </source>
</evidence>
<keyword evidence="11" id="KW-1185">Reference proteome</keyword>
<protein>
    <recommendedName>
        <fullName evidence="5">Elongator complex protein 5</fullName>
    </recommendedName>
</protein>
<dbReference type="Gene3D" id="3.40.50.300">
    <property type="entry name" value="P-loop containing nucleotide triphosphate hydrolases"/>
    <property type="match status" value="1"/>
</dbReference>
<dbReference type="GO" id="GO:0002098">
    <property type="term" value="P:tRNA wobble uridine modification"/>
    <property type="evidence" value="ECO:0007669"/>
    <property type="project" value="InterPro"/>
</dbReference>
<dbReference type="GO" id="GO:0005634">
    <property type="term" value="C:nucleus"/>
    <property type="evidence" value="ECO:0007669"/>
    <property type="project" value="UniProtKB-SubCell"/>
</dbReference>
<evidence type="ECO:0000313" key="10">
    <source>
        <dbReference type="EMBL" id="ORX72190.1"/>
    </source>
</evidence>
<dbReference type="Pfam" id="PF10483">
    <property type="entry name" value="Elong_Iki1"/>
    <property type="match status" value="2"/>
</dbReference>
<gene>
    <name evidence="10" type="ORF">DL89DRAFT_265814</name>
</gene>
<dbReference type="GO" id="GO:0033588">
    <property type="term" value="C:elongator holoenzyme complex"/>
    <property type="evidence" value="ECO:0007669"/>
    <property type="project" value="InterPro"/>
</dbReference>
<dbReference type="RefSeq" id="XP_040745614.1">
    <property type="nucleotide sequence ID" value="XM_040886831.1"/>
</dbReference>
<sequence length="380" mass="41701">MAMADSRPIPSNGLAIRKIATFQQFAAPLVVLSETAQQTSLALLECLVREGLDRGLGVAALCLESSLSDDIVHSPHTAIIDNRPSLEQFLAGQESPGQIDFAAIEQRIRASVEQVGRSCSGCLLVIDSLEQLLWASTSTTFVMLRSLRKHMAKTFGSDTNHRILARYPRDTFAGHVEDGREQSGSPILANSLGYIADAIIDVYPTDVLPSWCPGWFSDGKPKPFLALTHNDPHRCLLRFEQRRQSGKVGVEVVSFEAVKGRPVFANVDVSEIVNPALPEPIAAPLPTKTQTTTSSTKTAPAKEKQNHHQQQQQQQQQTDPTANLSFNLTLTDKQKEDKASVVLPYTDAQMDEGSSGGEIHYQLDDEDDWDSDDPDDDLEI</sequence>
<comment type="similarity">
    <text evidence="4">Belongs to the ELP5 family.</text>
</comment>
<evidence type="ECO:0000256" key="5">
    <source>
        <dbReference type="ARBA" id="ARBA00020264"/>
    </source>
</evidence>
<proteinExistence type="inferred from homology"/>
<dbReference type="EMBL" id="MCFD01000003">
    <property type="protein sequence ID" value="ORX72190.1"/>
    <property type="molecule type" value="Genomic_DNA"/>
</dbReference>
<dbReference type="PANTHER" id="PTHR15641:SF1">
    <property type="entry name" value="ELONGATOR COMPLEX PROTEIN 5"/>
    <property type="match status" value="1"/>
</dbReference>
<keyword evidence="7" id="KW-0819">tRNA processing</keyword>
<name>A0A1Y1WF71_9FUNG</name>
<dbReference type="AlphaFoldDB" id="A0A1Y1WF71"/>
<comment type="subcellular location">
    <subcellularLocation>
        <location evidence="2">Cytoplasm</location>
    </subcellularLocation>
    <subcellularLocation>
        <location evidence="1">Nucleus</location>
    </subcellularLocation>
</comment>
<dbReference type="InterPro" id="IPR027417">
    <property type="entry name" value="P-loop_NTPase"/>
</dbReference>
<feature type="compositionally biased region" description="Low complexity" evidence="9">
    <location>
        <begin position="284"/>
        <end position="299"/>
    </location>
</feature>
<comment type="caution">
    <text evidence="10">The sequence shown here is derived from an EMBL/GenBank/DDBJ whole genome shotgun (WGS) entry which is preliminary data.</text>
</comment>
<evidence type="ECO:0000256" key="6">
    <source>
        <dbReference type="ARBA" id="ARBA00022490"/>
    </source>
</evidence>
<evidence type="ECO:0000256" key="1">
    <source>
        <dbReference type="ARBA" id="ARBA00004123"/>
    </source>
</evidence>
<dbReference type="GO" id="GO:0005829">
    <property type="term" value="C:cytosol"/>
    <property type="evidence" value="ECO:0007669"/>
    <property type="project" value="TreeGrafter"/>
</dbReference>
<reference evidence="10 11" key="1">
    <citation type="submission" date="2016-07" db="EMBL/GenBank/DDBJ databases">
        <title>Pervasive Adenine N6-methylation of Active Genes in Fungi.</title>
        <authorList>
            <consortium name="DOE Joint Genome Institute"/>
            <person name="Mondo S.J."/>
            <person name="Dannebaum R.O."/>
            <person name="Kuo R.C."/>
            <person name="Labutti K."/>
            <person name="Haridas S."/>
            <person name="Kuo A."/>
            <person name="Salamov A."/>
            <person name="Ahrendt S.R."/>
            <person name="Lipzen A."/>
            <person name="Sullivan W."/>
            <person name="Andreopoulos W.B."/>
            <person name="Clum A."/>
            <person name="Lindquist E."/>
            <person name="Daum C."/>
            <person name="Ramamoorthy G.K."/>
            <person name="Gryganskyi A."/>
            <person name="Culley D."/>
            <person name="Magnuson J.K."/>
            <person name="James T.Y."/>
            <person name="O'Malley M.A."/>
            <person name="Stajich J.E."/>
            <person name="Spatafora J.W."/>
            <person name="Visel A."/>
            <person name="Grigoriev I.V."/>
        </authorList>
    </citation>
    <scope>NUCLEOTIDE SEQUENCE [LARGE SCALE GENOMIC DNA]</scope>
    <source>
        <strain evidence="10 11">ATCC 12442</strain>
    </source>
</reference>
<dbReference type="UniPathway" id="UPA00988"/>
<keyword evidence="8" id="KW-0539">Nucleus</keyword>
<dbReference type="GeneID" id="63803479"/>
<accession>A0A1Y1WF71</accession>
<keyword evidence="6" id="KW-0963">Cytoplasm</keyword>
<feature type="region of interest" description="Disordered" evidence="9">
    <location>
        <begin position="279"/>
        <end position="380"/>
    </location>
</feature>
<comment type="pathway">
    <text evidence="3">tRNA modification; 5-methoxycarbonylmethyl-2-thiouridine-tRNA biosynthesis.</text>
</comment>
<dbReference type="Proteomes" id="UP000193922">
    <property type="component" value="Unassembled WGS sequence"/>
</dbReference>
<evidence type="ECO:0000313" key="11">
    <source>
        <dbReference type="Proteomes" id="UP000193922"/>
    </source>
</evidence>
<feature type="compositionally biased region" description="Polar residues" evidence="9">
    <location>
        <begin position="318"/>
        <end position="331"/>
    </location>
</feature>
<dbReference type="InterPro" id="IPR019519">
    <property type="entry name" value="Elp5"/>
</dbReference>
<evidence type="ECO:0000256" key="2">
    <source>
        <dbReference type="ARBA" id="ARBA00004496"/>
    </source>
</evidence>
<feature type="compositionally biased region" description="Acidic residues" evidence="9">
    <location>
        <begin position="364"/>
        <end position="380"/>
    </location>
</feature>
<evidence type="ECO:0000256" key="8">
    <source>
        <dbReference type="ARBA" id="ARBA00023242"/>
    </source>
</evidence>
<dbReference type="PANTHER" id="PTHR15641">
    <property type="entry name" value="ELONGATOR COMPLEX PROTEIN 5"/>
    <property type="match status" value="1"/>
</dbReference>
<dbReference type="GO" id="GO:0000049">
    <property type="term" value="F:tRNA binding"/>
    <property type="evidence" value="ECO:0007669"/>
    <property type="project" value="TreeGrafter"/>
</dbReference>
<evidence type="ECO:0000256" key="9">
    <source>
        <dbReference type="SAM" id="MobiDB-lite"/>
    </source>
</evidence>
<evidence type="ECO:0000256" key="4">
    <source>
        <dbReference type="ARBA" id="ARBA00009567"/>
    </source>
</evidence>
<dbReference type="OrthoDB" id="166907at2759"/>
<organism evidence="10 11">
    <name type="scientific">Linderina pennispora</name>
    <dbReference type="NCBI Taxonomy" id="61395"/>
    <lineage>
        <taxon>Eukaryota</taxon>
        <taxon>Fungi</taxon>
        <taxon>Fungi incertae sedis</taxon>
        <taxon>Zoopagomycota</taxon>
        <taxon>Kickxellomycotina</taxon>
        <taxon>Kickxellomycetes</taxon>
        <taxon>Kickxellales</taxon>
        <taxon>Kickxellaceae</taxon>
        <taxon>Linderina</taxon>
    </lineage>
</organism>